<dbReference type="InterPro" id="IPR036612">
    <property type="entry name" value="KH_dom_type_1_sf"/>
</dbReference>
<dbReference type="Gene3D" id="2.40.50.140">
    <property type="entry name" value="Nucleic acid-binding proteins"/>
    <property type="match status" value="1"/>
</dbReference>
<evidence type="ECO:0000256" key="10">
    <source>
        <dbReference type="ARBA" id="ARBA00069899"/>
    </source>
</evidence>
<organism evidence="12 13">
    <name type="scientific">Dinothrombium tinctorium</name>
    <dbReference type="NCBI Taxonomy" id="1965070"/>
    <lineage>
        <taxon>Eukaryota</taxon>
        <taxon>Metazoa</taxon>
        <taxon>Ecdysozoa</taxon>
        <taxon>Arthropoda</taxon>
        <taxon>Chelicerata</taxon>
        <taxon>Arachnida</taxon>
        <taxon>Acari</taxon>
        <taxon>Acariformes</taxon>
        <taxon>Trombidiformes</taxon>
        <taxon>Prostigmata</taxon>
        <taxon>Anystina</taxon>
        <taxon>Parasitengona</taxon>
        <taxon>Trombidioidea</taxon>
        <taxon>Trombidiidae</taxon>
        <taxon>Dinothrombium</taxon>
    </lineage>
</organism>
<evidence type="ECO:0000256" key="6">
    <source>
        <dbReference type="ARBA" id="ARBA00022835"/>
    </source>
</evidence>
<dbReference type="Pfam" id="PF21262">
    <property type="entry name" value="RRP40_S1"/>
    <property type="match status" value="1"/>
</dbReference>
<dbReference type="Proteomes" id="UP000285301">
    <property type="component" value="Unassembled WGS sequence"/>
</dbReference>
<keyword evidence="7" id="KW-0694">RNA-binding</keyword>
<keyword evidence="6" id="KW-0271">Exosome</keyword>
<dbReference type="InterPro" id="IPR037319">
    <property type="entry name" value="Rrp40_S1"/>
</dbReference>
<dbReference type="OrthoDB" id="340500at2759"/>
<dbReference type="InterPro" id="IPR012340">
    <property type="entry name" value="NA-bd_OB-fold"/>
</dbReference>
<dbReference type="GO" id="GO:0071051">
    <property type="term" value="P:poly(A)-dependent snoRNA 3'-end processing"/>
    <property type="evidence" value="ECO:0007669"/>
    <property type="project" value="TreeGrafter"/>
</dbReference>
<dbReference type="GO" id="GO:0000467">
    <property type="term" value="P:exonucleolytic trimming to generate mature 3'-end of 5.8S rRNA from tricistronic rRNA transcript (SSU-rRNA, 5.8S rRNA, LSU-rRNA)"/>
    <property type="evidence" value="ECO:0007669"/>
    <property type="project" value="TreeGrafter"/>
</dbReference>
<keyword evidence="5" id="KW-0698">rRNA processing</keyword>
<dbReference type="SUPFAM" id="SSF54791">
    <property type="entry name" value="Eukaryotic type KH-domain (KH-domain type I)"/>
    <property type="match status" value="1"/>
</dbReference>
<proteinExistence type="inferred from homology"/>
<keyword evidence="13" id="KW-1185">Reference proteome</keyword>
<feature type="domain" description="K Homology" evidence="11">
    <location>
        <begin position="154"/>
        <end position="201"/>
    </location>
</feature>
<evidence type="ECO:0000256" key="5">
    <source>
        <dbReference type="ARBA" id="ARBA00022552"/>
    </source>
</evidence>
<keyword evidence="4" id="KW-0963">Cytoplasm</keyword>
<evidence type="ECO:0000259" key="11">
    <source>
        <dbReference type="Pfam" id="PF15985"/>
    </source>
</evidence>
<dbReference type="Gene3D" id="2.40.50.100">
    <property type="match status" value="1"/>
</dbReference>
<keyword evidence="8" id="KW-0539">Nucleus</keyword>
<dbReference type="SUPFAM" id="SSF50249">
    <property type="entry name" value="Nucleic acid-binding proteins"/>
    <property type="match status" value="1"/>
</dbReference>
<dbReference type="GO" id="GO:0071035">
    <property type="term" value="P:nuclear polyadenylation-dependent rRNA catabolic process"/>
    <property type="evidence" value="ECO:0007669"/>
    <property type="project" value="TreeGrafter"/>
</dbReference>
<evidence type="ECO:0000256" key="9">
    <source>
        <dbReference type="ARBA" id="ARBA00030615"/>
    </source>
</evidence>
<dbReference type="AlphaFoldDB" id="A0A3S3PIB2"/>
<dbReference type="SUPFAM" id="SSF110324">
    <property type="entry name" value="Ribosomal L27 protein-like"/>
    <property type="match status" value="1"/>
</dbReference>
<dbReference type="PANTHER" id="PTHR21321:SF1">
    <property type="entry name" value="EXOSOME COMPLEX COMPONENT RRP40"/>
    <property type="match status" value="1"/>
</dbReference>
<dbReference type="EMBL" id="NCKU01008829">
    <property type="protein sequence ID" value="RWS01662.1"/>
    <property type="molecule type" value="Genomic_DNA"/>
</dbReference>
<dbReference type="GO" id="GO:0003723">
    <property type="term" value="F:RNA binding"/>
    <property type="evidence" value="ECO:0007669"/>
    <property type="project" value="UniProtKB-KW"/>
</dbReference>
<dbReference type="FunFam" id="3.30.1370.10:FF:000038">
    <property type="entry name" value="exosome complex component RRP40"/>
    <property type="match status" value="1"/>
</dbReference>
<dbReference type="GO" id="GO:0010468">
    <property type="term" value="P:regulation of gene expression"/>
    <property type="evidence" value="ECO:0007669"/>
    <property type="project" value="UniProtKB-ARBA"/>
</dbReference>
<dbReference type="CDD" id="cd05790">
    <property type="entry name" value="S1_Rrp40"/>
    <property type="match status" value="1"/>
</dbReference>
<dbReference type="FunFam" id="2.40.50.140:FF:000112">
    <property type="entry name" value="Exosome complex component RRP40"/>
    <property type="match status" value="1"/>
</dbReference>
<protein>
    <recommendedName>
        <fullName evidence="10">Exosome complex component RRP40</fullName>
    </recommendedName>
    <alternativeName>
        <fullName evidence="9">Ribosomal RNA-processing protein 40</fullName>
    </alternativeName>
</protein>
<evidence type="ECO:0000256" key="3">
    <source>
        <dbReference type="ARBA" id="ARBA00007841"/>
    </source>
</evidence>
<reference evidence="12 13" key="1">
    <citation type="journal article" date="2018" name="Gigascience">
        <title>Genomes of trombidid mites reveal novel predicted allergens and laterally-transferred genes associated with secondary metabolism.</title>
        <authorList>
            <person name="Dong X."/>
            <person name="Chaisiri K."/>
            <person name="Xia D."/>
            <person name="Armstrong S.D."/>
            <person name="Fang Y."/>
            <person name="Donnelly M.J."/>
            <person name="Kadowaki T."/>
            <person name="McGarry J.W."/>
            <person name="Darby A.C."/>
            <person name="Makepeace B.L."/>
        </authorList>
    </citation>
    <scope>NUCLEOTIDE SEQUENCE [LARGE SCALE GENOMIC DNA]</scope>
    <source>
        <strain evidence="12">UoL-WK</strain>
    </source>
</reference>
<dbReference type="InterPro" id="IPR004088">
    <property type="entry name" value="KH_dom_type_1"/>
</dbReference>
<dbReference type="InterPro" id="IPR026699">
    <property type="entry name" value="Exosome_RNA_bind1/RRP40/RRP4"/>
</dbReference>
<dbReference type="STRING" id="1965070.A0A3S3PIB2"/>
<evidence type="ECO:0000256" key="1">
    <source>
        <dbReference type="ARBA" id="ARBA00004496"/>
    </source>
</evidence>
<comment type="caution">
    <text evidence="12">The sequence shown here is derived from an EMBL/GenBank/DDBJ whole genome shotgun (WGS) entry which is preliminary data.</text>
</comment>
<dbReference type="GO" id="GO:0005730">
    <property type="term" value="C:nucleolus"/>
    <property type="evidence" value="ECO:0007669"/>
    <property type="project" value="UniProtKB-SubCell"/>
</dbReference>
<evidence type="ECO:0000313" key="12">
    <source>
        <dbReference type="EMBL" id="RWS01662.1"/>
    </source>
</evidence>
<comment type="subcellular location">
    <subcellularLocation>
        <location evidence="1">Cytoplasm</location>
    </subcellularLocation>
    <subcellularLocation>
        <location evidence="2">Nucleus</location>
        <location evidence="2">Nucleolus</location>
    </subcellularLocation>
</comment>
<dbReference type="InterPro" id="IPR049469">
    <property type="entry name" value="RRP40_KH-I"/>
</dbReference>
<feature type="non-terminal residue" evidence="12">
    <location>
        <position position="235"/>
    </location>
</feature>
<evidence type="ECO:0000256" key="2">
    <source>
        <dbReference type="ARBA" id="ARBA00004604"/>
    </source>
</evidence>
<sequence>MEETVVISGNDITEIIDEAKKSTNKKLIIGPGIIKQRDSFFATKCGVLKFRENPPVFWIDYHQKRYIPVRGERIVGIVVQKGGMSVKVDIGTNENAVLSLLAFEGATKRNKPIIQVGDLVFAQVLGVNQNSETELVCVTSKGKRNGMGVLPAEGFMIDVPINVCRRLLAPECRLLKNLGTKFKYEIAIGMNGRIWVRATSHQATTFICNTLAEIEYLNDDEIQKRTDSILDEFVV</sequence>
<evidence type="ECO:0000256" key="8">
    <source>
        <dbReference type="ARBA" id="ARBA00023242"/>
    </source>
</evidence>
<evidence type="ECO:0000256" key="7">
    <source>
        <dbReference type="ARBA" id="ARBA00022884"/>
    </source>
</evidence>
<dbReference type="GO" id="GO:0000176">
    <property type="term" value="C:nuclear exosome (RNase complex)"/>
    <property type="evidence" value="ECO:0007669"/>
    <property type="project" value="TreeGrafter"/>
</dbReference>
<dbReference type="Pfam" id="PF15985">
    <property type="entry name" value="KH_6"/>
    <property type="match status" value="1"/>
</dbReference>
<dbReference type="GO" id="GO:0071038">
    <property type="term" value="P:TRAMP-dependent tRNA surveillance pathway"/>
    <property type="evidence" value="ECO:0007669"/>
    <property type="project" value="TreeGrafter"/>
</dbReference>
<dbReference type="GO" id="GO:0000177">
    <property type="term" value="C:cytoplasmic exosome (RNase complex)"/>
    <property type="evidence" value="ECO:0007669"/>
    <property type="project" value="TreeGrafter"/>
</dbReference>
<dbReference type="GO" id="GO:0034475">
    <property type="term" value="P:U4 snRNA 3'-end processing"/>
    <property type="evidence" value="ECO:0007669"/>
    <property type="project" value="TreeGrafter"/>
</dbReference>
<dbReference type="PANTHER" id="PTHR21321">
    <property type="entry name" value="PNAS-3 RELATED"/>
    <property type="match status" value="1"/>
</dbReference>
<evidence type="ECO:0000313" key="13">
    <source>
        <dbReference type="Proteomes" id="UP000285301"/>
    </source>
</evidence>
<evidence type="ECO:0000256" key="4">
    <source>
        <dbReference type="ARBA" id="ARBA00022490"/>
    </source>
</evidence>
<dbReference type="GO" id="GO:0071034">
    <property type="term" value="P:CUT catabolic process"/>
    <property type="evidence" value="ECO:0007669"/>
    <property type="project" value="TreeGrafter"/>
</dbReference>
<dbReference type="Gene3D" id="3.30.1370.10">
    <property type="entry name" value="K Homology domain, type 1"/>
    <property type="match status" value="1"/>
</dbReference>
<gene>
    <name evidence="12" type="ORF">B4U79_15611</name>
</gene>
<accession>A0A3S3PIB2</accession>
<name>A0A3S3PIB2_9ACAR</name>
<dbReference type="CDD" id="cd22526">
    <property type="entry name" value="KH-I_Rrp40"/>
    <property type="match status" value="1"/>
</dbReference>
<comment type="similarity">
    <text evidence="3">Belongs to the RRP40 family.</text>
</comment>